<organism evidence="1 2">
    <name type="scientific">Zancudomyces culisetae</name>
    <name type="common">Gut fungus</name>
    <name type="synonym">Smittium culisetae</name>
    <dbReference type="NCBI Taxonomy" id="1213189"/>
    <lineage>
        <taxon>Eukaryota</taxon>
        <taxon>Fungi</taxon>
        <taxon>Fungi incertae sedis</taxon>
        <taxon>Zoopagomycota</taxon>
        <taxon>Kickxellomycotina</taxon>
        <taxon>Harpellomycetes</taxon>
        <taxon>Harpellales</taxon>
        <taxon>Legeriomycetaceae</taxon>
        <taxon>Zancudomyces</taxon>
    </lineage>
</organism>
<dbReference type="EMBL" id="LSSK01001519">
    <property type="protein sequence ID" value="OMH79531.1"/>
    <property type="molecule type" value="Genomic_DNA"/>
</dbReference>
<sequence>MPLLFLNFIPILSSFPPPKSSSFSPHLSPLIYLRFALMYYQEAAHPILIHHTYILQVTNCQTFEISSSPLCSPTSQTFTIILICLNSKINILIIFVLPPLFVLQSQK</sequence>
<evidence type="ECO:0000313" key="1">
    <source>
        <dbReference type="EMBL" id="OMH79531.1"/>
    </source>
</evidence>
<gene>
    <name evidence="1" type="ORF">AX774_g7052</name>
</gene>
<evidence type="ECO:0000313" key="2">
    <source>
        <dbReference type="Proteomes" id="UP000188320"/>
    </source>
</evidence>
<dbReference type="Proteomes" id="UP000188320">
    <property type="component" value="Unassembled WGS sequence"/>
</dbReference>
<reference evidence="2" key="1">
    <citation type="submission" date="2017-01" db="EMBL/GenBank/DDBJ databases">
        <authorList>
            <person name="Wang Y."/>
            <person name="White M."/>
            <person name="Kvist S."/>
            <person name="Moncalvo J.-M."/>
        </authorList>
    </citation>
    <scope>NUCLEOTIDE SEQUENCE [LARGE SCALE GENOMIC DNA]</scope>
    <source>
        <strain evidence="2">COL-18-3</strain>
    </source>
</reference>
<keyword evidence="2" id="KW-1185">Reference proteome</keyword>
<name>A0A1R1PEZ5_ZANCU</name>
<accession>A0A1R1PEZ5</accession>
<proteinExistence type="predicted"/>
<dbReference type="AlphaFoldDB" id="A0A1R1PEZ5"/>
<protein>
    <submittedName>
        <fullName evidence="1">Uncharacterized protein</fullName>
    </submittedName>
</protein>
<comment type="caution">
    <text evidence="1">The sequence shown here is derived from an EMBL/GenBank/DDBJ whole genome shotgun (WGS) entry which is preliminary data.</text>
</comment>